<proteinExistence type="predicted"/>
<dbReference type="EMBL" id="CAJNOK010068445">
    <property type="protein sequence ID" value="CAF1656924.1"/>
    <property type="molecule type" value="Genomic_DNA"/>
</dbReference>
<organism evidence="1 3">
    <name type="scientific">Didymodactylos carnosus</name>
    <dbReference type="NCBI Taxonomy" id="1234261"/>
    <lineage>
        <taxon>Eukaryota</taxon>
        <taxon>Metazoa</taxon>
        <taxon>Spiralia</taxon>
        <taxon>Gnathifera</taxon>
        <taxon>Rotifera</taxon>
        <taxon>Eurotatoria</taxon>
        <taxon>Bdelloidea</taxon>
        <taxon>Philodinida</taxon>
        <taxon>Philodinidae</taxon>
        <taxon>Didymodactylos</taxon>
    </lineage>
</organism>
<feature type="non-terminal residue" evidence="1">
    <location>
        <position position="216"/>
    </location>
</feature>
<evidence type="ECO:0000313" key="2">
    <source>
        <dbReference type="EMBL" id="CAF4510409.1"/>
    </source>
</evidence>
<dbReference type="Proteomes" id="UP000682733">
    <property type="component" value="Unassembled WGS sequence"/>
</dbReference>
<dbReference type="EMBL" id="CAJOBA010098075">
    <property type="protein sequence ID" value="CAF4510409.1"/>
    <property type="molecule type" value="Genomic_DNA"/>
</dbReference>
<reference evidence="1" key="1">
    <citation type="submission" date="2021-02" db="EMBL/GenBank/DDBJ databases">
        <authorList>
            <person name="Nowell W R."/>
        </authorList>
    </citation>
    <scope>NUCLEOTIDE SEQUENCE</scope>
</reference>
<evidence type="ECO:0000313" key="1">
    <source>
        <dbReference type="EMBL" id="CAF1656924.1"/>
    </source>
</evidence>
<dbReference type="AlphaFoldDB" id="A0A8S2G8P6"/>
<gene>
    <name evidence="1" type="ORF">OVA965_LOCUS45114</name>
    <name evidence="2" type="ORF">TMI583_LOCUS48328</name>
</gene>
<protein>
    <submittedName>
        <fullName evidence="1">Uncharacterized protein</fullName>
    </submittedName>
</protein>
<comment type="caution">
    <text evidence="1">The sequence shown here is derived from an EMBL/GenBank/DDBJ whole genome shotgun (WGS) entry which is preliminary data.</text>
</comment>
<dbReference type="Proteomes" id="UP000677228">
    <property type="component" value="Unassembled WGS sequence"/>
</dbReference>
<sequence>IFVVPNKCPFESTCECVSSTITCNGNYGQIPIISLNFSLFDEYIFENYDLLPSHAFDHINFPSNQNILIQLINVFKIENSVFSSNLIIPINSTLTVDISHPNPNNSNIIIQENAFNNIILEKLRFHKIKMFNGRREFDTKCFGQNLQINEIIFQQSNLEGFTSTSNVYYSLQTTNILSLIIEDCPLPNLKSTNLPIFMNTLNKLHIKSTNLIHIAP</sequence>
<evidence type="ECO:0000313" key="3">
    <source>
        <dbReference type="Proteomes" id="UP000677228"/>
    </source>
</evidence>
<accession>A0A8S2G8P6</accession>
<feature type="non-terminal residue" evidence="1">
    <location>
        <position position="1"/>
    </location>
</feature>
<name>A0A8S2G8P6_9BILA</name>